<feature type="region of interest" description="RNA binding" evidence="6">
    <location>
        <begin position="290"/>
        <end position="296"/>
    </location>
</feature>
<dbReference type="EMBL" id="HBGD01004391">
    <property type="protein sequence ID" value="CAD9080390.1"/>
    <property type="molecule type" value="Transcribed_RNA"/>
</dbReference>
<feature type="binding site" evidence="6">
    <location>
        <begin position="135"/>
        <end position="139"/>
    </location>
    <ligand>
        <name>substrate</name>
    </ligand>
</feature>
<dbReference type="EC" id="2.4.2.64" evidence="6"/>
<gene>
    <name evidence="9" type="ORF">PCOS0759_LOCUS3630</name>
</gene>
<name>A0A7S1KPV0_9EUKA</name>
<organism evidence="9">
    <name type="scientific">Percolomonas cosmopolitus</name>
    <dbReference type="NCBI Taxonomy" id="63605"/>
    <lineage>
        <taxon>Eukaryota</taxon>
        <taxon>Discoba</taxon>
        <taxon>Heterolobosea</taxon>
        <taxon>Tetramitia</taxon>
        <taxon>Eutetramitia</taxon>
        <taxon>Percolomonadidae</taxon>
        <taxon>Percolomonas</taxon>
    </lineage>
</organism>
<evidence type="ECO:0000256" key="4">
    <source>
        <dbReference type="ARBA" id="ARBA00022723"/>
    </source>
</evidence>
<dbReference type="GO" id="GO:0006400">
    <property type="term" value="P:tRNA modification"/>
    <property type="evidence" value="ECO:0007669"/>
    <property type="project" value="InterPro"/>
</dbReference>
<evidence type="ECO:0000313" key="9">
    <source>
        <dbReference type="EMBL" id="CAD9080390.1"/>
    </source>
</evidence>
<evidence type="ECO:0000256" key="7">
    <source>
        <dbReference type="SAM" id="MobiDB-lite"/>
    </source>
</evidence>
<keyword evidence="2 6" id="KW-0808">Transferase</keyword>
<dbReference type="InterPro" id="IPR036511">
    <property type="entry name" value="TGT-like_sf"/>
</dbReference>
<evidence type="ECO:0000256" key="2">
    <source>
        <dbReference type="ARBA" id="ARBA00022679"/>
    </source>
</evidence>
<evidence type="ECO:0000256" key="5">
    <source>
        <dbReference type="ARBA" id="ARBA00022833"/>
    </source>
</evidence>
<keyword evidence="4" id="KW-0479">Metal-binding</keyword>
<comment type="subunit">
    <text evidence="6">Heterodimer of a catalytic subunit and an accessory subunit.</text>
</comment>
<dbReference type="PANTHER" id="PTHR43530:SF1">
    <property type="entry name" value="QUEUINE TRNA-RIBOSYLTRANSFERASE CATALYTIC SUBUNIT 1"/>
    <property type="match status" value="1"/>
</dbReference>
<evidence type="ECO:0000256" key="6">
    <source>
        <dbReference type="HAMAP-Rule" id="MF_03218"/>
    </source>
</evidence>
<feature type="compositionally biased region" description="Low complexity" evidence="7">
    <location>
        <begin position="1"/>
        <end position="13"/>
    </location>
</feature>
<keyword evidence="1 6" id="KW-0328">Glycosyltransferase</keyword>
<dbReference type="NCBIfam" id="TIGR00430">
    <property type="entry name" value="Q_tRNA_tgt"/>
    <property type="match status" value="1"/>
</dbReference>
<keyword evidence="6" id="KW-0963">Cytoplasm</keyword>
<comment type="catalytic activity">
    <reaction evidence="6">
        <text>guanosine(34) in tRNA + queuine = queuosine(34) in tRNA + guanine</text>
        <dbReference type="Rhea" id="RHEA:16633"/>
        <dbReference type="Rhea" id="RHEA-COMP:10341"/>
        <dbReference type="Rhea" id="RHEA-COMP:18571"/>
        <dbReference type="ChEBI" id="CHEBI:16235"/>
        <dbReference type="ChEBI" id="CHEBI:17433"/>
        <dbReference type="ChEBI" id="CHEBI:74269"/>
        <dbReference type="ChEBI" id="CHEBI:194431"/>
        <dbReference type="EC" id="2.4.2.64"/>
    </reaction>
</comment>
<dbReference type="InterPro" id="IPR002616">
    <property type="entry name" value="tRNA_ribo_trans-like"/>
</dbReference>
<feature type="domain" description="tRNA-guanine(15) transglycosylase-like" evidence="8">
    <location>
        <begin position="381"/>
        <end position="440"/>
    </location>
</feature>
<proteinExistence type="inferred from homology"/>
<feature type="binding site" evidence="6">
    <location>
        <position position="189"/>
    </location>
    <ligand>
        <name>substrate</name>
    </ligand>
</feature>
<feature type="domain" description="tRNA-guanine(15) transglycosylase-like" evidence="8">
    <location>
        <begin position="69"/>
        <end position="345"/>
    </location>
</feature>
<comment type="similarity">
    <text evidence="6">Belongs to the queuine tRNA-ribosyltransferase family.</text>
</comment>
<dbReference type="GO" id="GO:0005829">
    <property type="term" value="C:cytosol"/>
    <property type="evidence" value="ECO:0007669"/>
    <property type="project" value="TreeGrafter"/>
</dbReference>
<keyword evidence="3 6" id="KW-0819">tRNA processing</keyword>
<sequence>MSSTPPSQISSSFPPAPPPFPFSPNNKHNSPLSFQTQKRCPKSKARLSHLYLPHSFSRNEDSAQSVKFHPIETPIFMPVGTQASIKGLLSHQLRQCPIVLANTYHLAQRPGTEILEKCQGVHNFMNRRDGCILTDSGGFQMVSLLKLAKITESGVQFESPHDGSLMMLSPEESMKVQNAIGADIMMALDDVVPSTTEGPRVEEAMERTIRWIDRCIDAHKRPKEQNLFGIVQGGLDLELRKKCLEALVERDLPGYAIGGLSGGEDKMLFQSVVNLCTEMLPDNKPRYCMGVGYPEDLVVCVALGVDMFDCVYPCRTARFGTALVEDGTMKLKHSQFETDTHCMDDTLRETNKVWWDHSMPQEQLSGSQETTQGGSQPDEYSTNQYSRAYMNRVAARESAGCNVTTQHNIRYMMQLMKEMREAIREERFEKYVQDFFTRHHPKGDYPAWAVTALRSVNIELVEPQQQEVITTGLEDKMEE</sequence>
<dbReference type="InterPro" id="IPR004803">
    <property type="entry name" value="TGT"/>
</dbReference>
<dbReference type="AlphaFoldDB" id="A0A7S1KPV0"/>
<protein>
    <recommendedName>
        <fullName evidence="6">Queuine tRNA-ribosyltransferase catalytic subunit 1</fullName>
        <ecNumber evidence="6">2.4.2.64</ecNumber>
    </recommendedName>
    <alternativeName>
        <fullName evidence="6">Guanine insertion enzyme</fullName>
    </alternativeName>
    <alternativeName>
        <fullName evidence="6">tRNA-guanine transglycosylase</fullName>
    </alternativeName>
</protein>
<feature type="active site" description="Nucleophile" evidence="6">
    <location>
        <position position="309"/>
    </location>
</feature>
<evidence type="ECO:0000256" key="3">
    <source>
        <dbReference type="ARBA" id="ARBA00022694"/>
    </source>
</evidence>
<dbReference type="GO" id="GO:0046872">
    <property type="term" value="F:metal ion binding"/>
    <property type="evidence" value="ECO:0007669"/>
    <property type="project" value="UniProtKB-KW"/>
</dbReference>
<dbReference type="NCBIfam" id="TIGR00449">
    <property type="entry name" value="tgt_general"/>
    <property type="match status" value="1"/>
</dbReference>
<dbReference type="SUPFAM" id="SSF51713">
    <property type="entry name" value="tRNA-guanine transglycosylase"/>
    <property type="match status" value="1"/>
</dbReference>
<feature type="region of interest" description="Disordered" evidence="7">
    <location>
        <begin position="362"/>
        <end position="381"/>
    </location>
</feature>
<dbReference type="HAMAP" id="MF_00168">
    <property type="entry name" value="Q_tRNA_Tgt"/>
    <property type="match status" value="1"/>
</dbReference>
<comment type="subcellular location">
    <subcellularLocation>
        <location evidence="6">Cytoplasm</location>
    </subcellularLocation>
</comment>
<comment type="caution">
    <text evidence="6">Lacks conserved residue(s) required for the propagation of feature annotation.</text>
</comment>
<dbReference type="Gene3D" id="3.20.20.105">
    <property type="entry name" value="Queuine tRNA-ribosyltransferase-like"/>
    <property type="match status" value="1"/>
</dbReference>
<dbReference type="PANTHER" id="PTHR43530">
    <property type="entry name" value="QUEUINE TRNA-RIBOSYLTRANSFERASE CATALYTIC SUBUNIT 1"/>
    <property type="match status" value="1"/>
</dbReference>
<evidence type="ECO:0000256" key="1">
    <source>
        <dbReference type="ARBA" id="ARBA00022676"/>
    </source>
</evidence>
<evidence type="ECO:0000259" key="8">
    <source>
        <dbReference type="Pfam" id="PF01702"/>
    </source>
</evidence>
<accession>A0A7S1KPV0</accession>
<feature type="region of interest" description="Disordered" evidence="7">
    <location>
        <begin position="1"/>
        <end position="38"/>
    </location>
</feature>
<dbReference type="GO" id="GO:0008479">
    <property type="term" value="F:tRNA-guanosine(34) queuine transglycosylase activity"/>
    <property type="evidence" value="ECO:0007669"/>
    <property type="project" value="UniProtKB-UniRule"/>
</dbReference>
<dbReference type="Pfam" id="PF01702">
    <property type="entry name" value="TGT"/>
    <property type="match status" value="2"/>
</dbReference>
<comment type="function">
    <text evidence="6">Catalytic subunit of the queuine tRNA-ribosyltransferase (TGT) that catalyzes the base-exchange of a guanine (G) residue with queuine (Q) at position 34 (anticodon wobble position) in tRNAs with GU(N) anticodons (tRNA-Asp, -Asn, -His and -Tyr), resulting in the hypermodified nucleoside queuosine (7-(((4,5-cis-dihydroxy-2-cyclopenten-1-yl)amino)methyl)-7-deazaguanosine). Catalysis occurs through a double-displacement mechanism. The nucleophile active site attacks the C1' of nucleotide 34 to detach the guanine base from the RNA, forming a covalent enzyme-RNA intermediate. The proton acceptor active site deprotonates the incoming queuine, allowing a nucleophilic attack on the C1' of the ribose to form the product.</text>
</comment>
<feature type="binding site" evidence="6">
    <location>
        <position position="259"/>
    </location>
    <ligand>
        <name>substrate</name>
    </ligand>
</feature>
<reference evidence="9" key="1">
    <citation type="submission" date="2021-01" db="EMBL/GenBank/DDBJ databases">
        <authorList>
            <person name="Corre E."/>
            <person name="Pelletier E."/>
            <person name="Niang G."/>
            <person name="Scheremetjew M."/>
            <person name="Finn R."/>
            <person name="Kale V."/>
            <person name="Holt S."/>
            <person name="Cochrane G."/>
            <person name="Meng A."/>
            <person name="Brown T."/>
            <person name="Cohen L."/>
        </authorList>
    </citation>
    <scope>NUCLEOTIDE SEQUENCE</scope>
    <source>
        <strain evidence="9">WS</strain>
    </source>
</reference>
<feature type="binding site" evidence="6">
    <location>
        <position position="232"/>
    </location>
    <ligand>
        <name>substrate</name>
    </ligand>
</feature>
<keyword evidence="5" id="KW-0862">Zinc</keyword>
<feature type="active site" description="Proton acceptor" evidence="6">
    <location>
        <position position="135"/>
    </location>
</feature>